<dbReference type="InterPro" id="IPR011059">
    <property type="entry name" value="Metal-dep_hydrolase_composite"/>
</dbReference>
<dbReference type="EMBL" id="NIPO01000001">
    <property type="protein sequence ID" value="PJR04080.1"/>
    <property type="molecule type" value="Genomic_DNA"/>
</dbReference>
<dbReference type="Gene3D" id="2.30.40.10">
    <property type="entry name" value="Urease, subunit C, domain 1"/>
    <property type="match status" value="1"/>
</dbReference>
<feature type="signal peptide" evidence="1">
    <location>
        <begin position="1"/>
        <end position="19"/>
    </location>
</feature>
<gene>
    <name evidence="3" type="ORF">CDL10_05730</name>
</gene>
<evidence type="ECO:0000256" key="1">
    <source>
        <dbReference type="SAM" id="SignalP"/>
    </source>
</evidence>
<protein>
    <submittedName>
        <fullName evidence="3">Transcriptional regulator</fullName>
    </submittedName>
</protein>
<accession>A0A2M9R5G0</accession>
<dbReference type="SUPFAM" id="SSF51338">
    <property type="entry name" value="Composite domain of metallo-dependent hydrolases"/>
    <property type="match status" value="1"/>
</dbReference>
<organism evidence="3 4">
    <name type="scientific">Avrilella dinanensis</name>
    <dbReference type="NCBI Taxonomy" id="2008672"/>
    <lineage>
        <taxon>Bacteria</taxon>
        <taxon>Pseudomonadati</taxon>
        <taxon>Bacteroidota</taxon>
        <taxon>Flavobacteriia</taxon>
        <taxon>Flavobacteriales</taxon>
        <taxon>Flavobacteriaceae</taxon>
        <taxon>Avrilella</taxon>
    </lineage>
</organism>
<feature type="domain" description="Amidohydrolase 3" evidence="2">
    <location>
        <begin position="76"/>
        <end position="568"/>
    </location>
</feature>
<dbReference type="InterPro" id="IPR013108">
    <property type="entry name" value="Amidohydro_3"/>
</dbReference>
<dbReference type="PANTHER" id="PTHR22642:SF21">
    <property type="entry name" value="PERIPLASMIC PROTEIN"/>
    <property type="match status" value="1"/>
</dbReference>
<comment type="caution">
    <text evidence="3">The sequence shown here is derived from an EMBL/GenBank/DDBJ whole genome shotgun (WGS) entry which is preliminary data.</text>
</comment>
<dbReference type="Gene3D" id="3.10.310.70">
    <property type="match status" value="1"/>
</dbReference>
<name>A0A2M9R5G0_9FLAO</name>
<dbReference type="OrthoDB" id="9767366at2"/>
<reference evidence="3 4" key="1">
    <citation type="submission" date="2017-06" db="EMBL/GenBank/DDBJ databases">
        <title>Description of Avrilella dinanensis gen. nov. sp. nov.</title>
        <authorList>
            <person name="Leyer C."/>
            <person name="Sassi M."/>
            <person name="Minet J."/>
            <person name="Kayal S."/>
            <person name="Cattoir V."/>
        </authorList>
    </citation>
    <scope>NUCLEOTIDE SEQUENCE [LARGE SCALE GENOMIC DNA]</scope>
    <source>
        <strain evidence="3 4">UR159</strain>
    </source>
</reference>
<evidence type="ECO:0000259" key="2">
    <source>
        <dbReference type="Pfam" id="PF07969"/>
    </source>
</evidence>
<dbReference type="InterPro" id="IPR032466">
    <property type="entry name" value="Metal_Hydrolase"/>
</dbReference>
<dbReference type="CDD" id="cd01300">
    <property type="entry name" value="YtcJ_like"/>
    <property type="match status" value="1"/>
</dbReference>
<dbReference type="SUPFAM" id="SSF51556">
    <property type="entry name" value="Metallo-dependent hydrolases"/>
    <property type="match status" value="1"/>
</dbReference>
<keyword evidence="1" id="KW-0732">Signal</keyword>
<evidence type="ECO:0000313" key="4">
    <source>
        <dbReference type="Proteomes" id="UP000231960"/>
    </source>
</evidence>
<sequence length="601" mass="67398">MKKIFTIVVAIIFAINANAQSDKQLIGADLIVFNAKITTGSLTKPEASALAVKRGRIYAVGTDSEILELKDNNTKLIDAHSRRLIPGINDAHTHLLNERSYNYNVRWEGVPTLKRALEMLSEQAKRTPEGQWVKVIGGWSPYQFEENRLPTIEEIKKAVPNRPVIVQYAYNRAYLNELAMEAFGVGTDKFPDSPDTIFEKDKNGKYTGVMHSYTFTFAALELMVPQPSEEEQLSSIANAIHDMNRFGVTTAVDAASIYGYPHGHVPIQELAKENRLNIRMPFIDLQFGDTSSPSLVDAQINAVTRKSPISAGENLHPHMAHGHVYEGTGEILRLEIHDHENFDRPAVIIDKELMHRYIKEDITKLIEKGIPFRLHISYNENITSFLDALEEINNKTPLDGLRWSIEHAETITPENIARVKKLGGGIALDMKMAMHGDGFIKTHGIEKALQTPRLRQLVDSGIPLAITTDAFRASSYNPWIGISWMITGKSVSGSEILAKNNRLTREEALRLVTVGPTWFENQESEMGKIIPGNLADFALLNKDFFTIPEDEIKTISSVLTVLDGRIVFGEEEYSKLSPKLPETLPTWSPVKYFGGYYNTKN</sequence>
<dbReference type="Proteomes" id="UP000231960">
    <property type="component" value="Unassembled WGS sequence"/>
</dbReference>
<evidence type="ECO:0000313" key="3">
    <source>
        <dbReference type="EMBL" id="PJR04080.1"/>
    </source>
</evidence>
<keyword evidence="4" id="KW-1185">Reference proteome</keyword>
<proteinExistence type="predicted"/>
<dbReference type="InterPro" id="IPR033932">
    <property type="entry name" value="YtcJ-like"/>
</dbReference>
<dbReference type="RefSeq" id="WP_100677645.1">
    <property type="nucleotide sequence ID" value="NZ_NIPO01000001.1"/>
</dbReference>
<dbReference type="Gene3D" id="3.20.20.140">
    <property type="entry name" value="Metal-dependent hydrolases"/>
    <property type="match status" value="1"/>
</dbReference>
<feature type="chain" id="PRO_5014864161" evidence="1">
    <location>
        <begin position="20"/>
        <end position="601"/>
    </location>
</feature>
<dbReference type="AlphaFoldDB" id="A0A2M9R5G0"/>
<dbReference type="GO" id="GO:0016810">
    <property type="term" value="F:hydrolase activity, acting on carbon-nitrogen (but not peptide) bonds"/>
    <property type="evidence" value="ECO:0007669"/>
    <property type="project" value="InterPro"/>
</dbReference>
<dbReference type="Pfam" id="PF07969">
    <property type="entry name" value="Amidohydro_3"/>
    <property type="match status" value="1"/>
</dbReference>
<dbReference type="PANTHER" id="PTHR22642">
    <property type="entry name" value="IMIDAZOLONEPROPIONASE"/>
    <property type="match status" value="1"/>
</dbReference>